<proteinExistence type="predicted"/>
<dbReference type="Proteomes" id="UP000799440">
    <property type="component" value="Unassembled WGS sequence"/>
</dbReference>
<evidence type="ECO:0000313" key="2">
    <source>
        <dbReference type="Proteomes" id="UP000799440"/>
    </source>
</evidence>
<protein>
    <submittedName>
        <fullName evidence="1">Uncharacterized protein</fullName>
    </submittedName>
</protein>
<dbReference type="EMBL" id="MU006563">
    <property type="protein sequence ID" value="KAF2750539.1"/>
    <property type="molecule type" value="Genomic_DNA"/>
</dbReference>
<sequence>MLPGSAIDNLAILARTMPNVKSLWFGGCYRARALGPSLFNAVLWAFERQINTDQFECLALNDDEATTRTWTQIQDQYARDLWYRQDNVPRYLRFDTSLLTRLNPPSQHCPSLRN</sequence>
<reference evidence="1" key="1">
    <citation type="journal article" date="2020" name="Stud. Mycol.">
        <title>101 Dothideomycetes genomes: a test case for predicting lifestyles and emergence of pathogens.</title>
        <authorList>
            <person name="Haridas S."/>
            <person name="Albert R."/>
            <person name="Binder M."/>
            <person name="Bloem J."/>
            <person name="Labutti K."/>
            <person name="Salamov A."/>
            <person name="Andreopoulos B."/>
            <person name="Baker S."/>
            <person name="Barry K."/>
            <person name="Bills G."/>
            <person name="Bluhm B."/>
            <person name="Cannon C."/>
            <person name="Castanera R."/>
            <person name="Culley D."/>
            <person name="Daum C."/>
            <person name="Ezra D."/>
            <person name="Gonzalez J."/>
            <person name="Henrissat B."/>
            <person name="Kuo A."/>
            <person name="Liang C."/>
            <person name="Lipzen A."/>
            <person name="Lutzoni F."/>
            <person name="Magnuson J."/>
            <person name="Mondo S."/>
            <person name="Nolan M."/>
            <person name="Ohm R."/>
            <person name="Pangilinan J."/>
            <person name="Park H.-J."/>
            <person name="Ramirez L."/>
            <person name="Alfaro M."/>
            <person name="Sun H."/>
            <person name="Tritt A."/>
            <person name="Yoshinaga Y."/>
            <person name="Zwiers L.-H."/>
            <person name="Turgeon B."/>
            <person name="Goodwin S."/>
            <person name="Spatafora J."/>
            <person name="Crous P."/>
            <person name="Grigoriev I."/>
        </authorList>
    </citation>
    <scope>NUCLEOTIDE SEQUENCE</scope>
    <source>
        <strain evidence="1">CBS 119925</strain>
    </source>
</reference>
<name>A0A6A6VL59_9PLEO</name>
<evidence type="ECO:0000313" key="1">
    <source>
        <dbReference type="EMBL" id="KAF2750539.1"/>
    </source>
</evidence>
<accession>A0A6A6VL59</accession>
<dbReference type="AlphaFoldDB" id="A0A6A6VL59"/>
<organism evidence="1 2">
    <name type="scientific">Sporormia fimetaria CBS 119925</name>
    <dbReference type="NCBI Taxonomy" id="1340428"/>
    <lineage>
        <taxon>Eukaryota</taxon>
        <taxon>Fungi</taxon>
        <taxon>Dikarya</taxon>
        <taxon>Ascomycota</taxon>
        <taxon>Pezizomycotina</taxon>
        <taxon>Dothideomycetes</taxon>
        <taxon>Pleosporomycetidae</taxon>
        <taxon>Pleosporales</taxon>
        <taxon>Sporormiaceae</taxon>
        <taxon>Sporormia</taxon>
    </lineage>
</organism>
<keyword evidence="2" id="KW-1185">Reference proteome</keyword>
<gene>
    <name evidence="1" type="ORF">M011DRAFT_173908</name>
</gene>